<evidence type="ECO:0000256" key="8">
    <source>
        <dbReference type="ARBA" id="ARBA00023030"/>
    </source>
</evidence>
<evidence type="ECO:0000313" key="10">
    <source>
        <dbReference type="EMBL" id="WOG92995.1"/>
    </source>
</evidence>
<sequence length="54" mass="6438">MLLSCISHTCKLILQHYIDEVERENCEDIGNEECLMRRTLVAHIDYIYTQKQKP</sequence>
<keyword evidence="7 9" id="KW-0221">Differentiation</keyword>
<gene>
    <name evidence="10" type="ORF">DCAR_0312274</name>
</gene>
<proteinExistence type="inferred from homology"/>
<comment type="subcellular location">
    <subcellularLocation>
        <location evidence="1 9">Secreted</location>
    </subcellularLocation>
</comment>
<name>A0AAF0WRW6_DAUCS</name>
<evidence type="ECO:0000256" key="1">
    <source>
        <dbReference type="ARBA" id="ARBA00004613"/>
    </source>
</evidence>
<evidence type="ECO:0000256" key="6">
    <source>
        <dbReference type="ARBA" id="ARBA00022729"/>
    </source>
</evidence>
<keyword evidence="6 9" id="KW-0732">Signal</keyword>
<keyword evidence="3 9" id="KW-0217">Developmental protein</keyword>
<comment type="PTM">
    <text evidence="9">PSK-alpha is produced by endopeptidase digestion. PSK-beta is produced from PSK-alpha by exopeptidase digestion.</text>
</comment>
<dbReference type="GO" id="GO:0030154">
    <property type="term" value="P:cell differentiation"/>
    <property type="evidence" value="ECO:0007669"/>
    <property type="project" value="UniProtKB-UniRule"/>
</dbReference>
<dbReference type="EMBL" id="CP093345">
    <property type="protein sequence ID" value="WOG92995.1"/>
    <property type="molecule type" value="Genomic_DNA"/>
</dbReference>
<dbReference type="Pfam" id="PF06404">
    <property type="entry name" value="PSK"/>
    <property type="match status" value="1"/>
</dbReference>
<evidence type="ECO:0000256" key="3">
    <source>
        <dbReference type="ARBA" id="ARBA00022473"/>
    </source>
</evidence>
<keyword evidence="5 9" id="KW-0765">Sulfation</keyword>
<reference evidence="10" key="2">
    <citation type="submission" date="2022-03" db="EMBL/GenBank/DDBJ databases">
        <title>Draft title - Genomic analysis of global carrot germplasm unveils the trajectory of domestication and the origin of high carotenoid orange carrot.</title>
        <authorList>
            <person name="Iorizzo M."/>
            <person name="Ellison S."/>
            <person name="Senalik D."/>
            <person name="Macko-Podgorni A."/>
            <person name="Grzebelus D."/>
            <person name="Bostan H."/>
            <person name="Rolling W."/>
            <person name="Curaba J."/>
            <person name="Simon P."/>
        </authorList>
    </citation>
    <scope>NUCLEOTIDE SEQUENCE</scope>
    <source>
        <tissue evidence="10">Leaf</tissue>
    </source>
</reference>
<evidence type="ECO:0000256" key="5">
    <source>
        <dbReference type="ARBA" id="ARBA00022641"/>
    </source>
</evidence>
<dbReference type="InterPro" id="IPR009438">
    <property type="entry name" value="Phytosulfokine"/>
</dbReference>
<comment type="function">
    <text evidence="9">Promotes plant cell differentiation, organogenesis and somatic embryogenesis as well as cell proliferation.</text>
</comment>
<dbReference type="PANTHER" id="PTHR33285:SF55">
    <property type="entry name" value="PHYTOSULFOKINES 3"/>
    <property type="match status" value="1"/>
</dbReference>
<evidence type="ECO:0000256" key="9">
    <source>
        <dbReference type="RuleBase" id="RU368031"/>
    </source>
</evidence>
<comment type="PTM">
    <text evidence="9">Sulfation is important for activity and for the binding to a putative membrane receptor.</text>
</comment>
<dbReference type="Proteomes" id="UP000077755">
    <property type="component" value="Chromosome 3"/>
</dbReference>
<keyword evidence="11" id="KW-1185">Reference proteome</keyword>
<evidence type="ECO:0000256" key="2">
    <source>
        <dbReference type="ARBA" id="ARBA00010781"/>
    </source>
</evidence>
<dbReference type="GO" id="GO:0005576">
    <property type="term" value="C:extracellular region"/>
    <property type="evidence" value="ECO:0007669"/>
    <property type="project" value="UniProtKB-SubCell"/>
</dbReference>
<dbReference type="PANTHER" id="PTHR33285">
    <property type="entry name" value="PHYTOSULFOKINES 3"/>
    <property type="match status" value="1"/>
</dbReference>
<keyword evidence="4 9" id="KW-0964">Secreted</keyword>
<reference evidence="10" key="1">
    <citation type="journal article" date="2016" name="Nat. Genet.">
        <title>A high-quality carrot genome assembly provides new insights into carotenoid accumulation and asterid genome evolution.</title>
        <authorList>
            <person name="Iorizzo M."/>
            <person name="Ellison S."/>
            <person name="Senalik D."/>
            <person name="Zeng P."/>
            <person name="Satapoomin P."/>
            <person name="Huang J."/>
            <person name="Bowman M."/>
            <person name="Iovene M."/>
            <person name="Sanseverino W."/>
            <person name="Cavagnaro P."/>
            <person name="Yildiz M."/>
            <person name="Macko-Podgorni A."/>
            <person name="Moranska E."/>
            <person name="Grzebelus E."/>
            <person name="Grzebelus D."/>
            <person name="Ashrafi H."/>
            <person name="Zheng Z."/>
            <person name="Cheng S."/>
            <person name="Spooner D."/>
            <person name="Van Deynze A."/>
            <person name="Simon P."/>
        </authorList>
    </citation>
    <scope>NUCLEOTIDE SEQUENCE</scope>
    <source>
        <tissue evidence="10">Leaf</tissue>
    </source>
</reference>
<dbReference type="GO" id="GO:0008083">
    <property type="term" value="F:growth factor activity"/>
    <property type="evidence" value="ECO:0007669"/>
    <property type="project" value="UniProtKB-UniRule"/>
</dbReference>
<dbReference type="AlphaFoldDB" id="A0AAF0WRW6"/>
<protein>
    <recommendedName>
        <fullName evidence="9">Phytosulfokine</fullName>
    </recommendedName>
    <component>
        <recommendedName>
            <fullName evidence="9">Phytosulfokine-alpha</fullName>
            <shortName evidence="9">PSK-alpha</shortName>
            <shortName evidence="9">Phytosulfokine-a</shortName>
        </recommendedName>
    </component>
    <component>
        <recommendedName>
            <fullName evidence="9">Phytosulfokine-beta</fullName>
            <shortName evidence="9">PSK-beta</shortName>
            <shortName evidence="9">Phytosulfokine-b</shortName>
        </recommendedName>
    </component>
</protein>
<evidence type="ECO:0000256" key="7">
    <source>
        <dbReference type="ARBA" id="ARBA00022782"/>
    </source>
</evidence>
<evidence type="ECO:0000256" key="4">
    <source>
        <dbReference type="ARBA" id="ARBA00022525"/>
    </source>
</evidence>
<dbReference type="GO" id="GO:0008283">
    <property type="term" value="P:cell population proliferation"/>
    <property type="evidence" value="ECO:0007669"/>
    <property type="project" value="UniProtKB-UniRule"/>
</dbReference>
<accession>A0AAF0WRW6</accession>
<organism evidence="10 11">
    <name type="scientific">Daucus carota subsp. sativus</name>
    <name type="common">Carrot</name>
    <dbReference type="NCBI Taxonomy" id="79200"/>
    <lineage>
        <taxon>Eukaryota</taxon>
        <taxon>Viridiplantae</taxon>
        <taxon>Streptophyta</taxon>
        <taxon>Embryophyta</taxon>
        <taxon>Tracheophyta</taxon>
        <taxon>Spermatophyta</taxon>
        <taxon>Magnoliopsida</taxon>
        <taxon>eudicotyledons</taxon>
        <taxon>Gunneridae</taxon>
        <taxon>Pentapetalae</taxon>
        <taxon>asterids</taxon>
        <taxon>campanulids</taxon>
        <taxon>Apiales</taxon>
        <taxon>Apiaceae</taxon>
        <taxon>Apioideae</taxon>
        <taxon>Scandiceae</taxon>
        <taxon>Daucinae</taxon>
        <taxon>Daucus</taxon>
        <taxon>Daucus sect. Daucus</taxon>
    </lineage>
</organism>
<evidence type="ECO:0000313" key="11">
    <source>
        <dbReference type="Proteomes" id="UP000077755"/>
    </source>
</evidence>
<comment type="similarity">
    <text evidence="2 9">Belongs to the phytosulfokine family.</text>
</comment>
<keyword evidence="8 9" id="KW-0339">Growth factor</keyword>